<dbReference type="EMBL" id="CAJFCW020000001">
    <property type="protein sequence ID" value="CAG9085832.1"/>
    <property type="molecule type" value="Genomic_DNA"/>
</dbReference>
<dbReference type="AlphaFoldDB" id="A0A811JVZ5"/>
<protein>
    <submittedName>
        <fullName evidence="1">Uncharacterized protein</fullName>
    </submittedName>
</protein>
<dbReference type="Proteomes" id="UP000783686">
    <property type="component" value="Unassembled WGS sequence"/>
</dbReference>
<accession>A0A811JVZ5</accession>
<name>A0A811JVZ5_9BILA</name>
<proteinExistence type="predicted"/>
<evidence type="ECO:0000313" key="1">
    <source>
        <dbReference type="EMBL" id="CAD5207486.1"/>
    </source>
</evidence>
<comment type="caution">
    <text evidence="1">The sequence shown here is derived from an EMBL/GenBank/DDBJ whole genome shotgun (WGS) entry which is preliminary data.</text>
</comment>
<reference evidence="1" key="1">
    <citation type="submission" date="2020-09" db="EMBL/GenBank/DDBJ databases">
        <authorList>
            <person name="Kikuchi T."/>
        </authorList>
    </citation>
    <scope>NUCLEOTIDE SEQUENCE</scope>
    <source>
        <strain evidence="1">SH1</strain>
    </source>
</reference>
<dbReference type="Proteomes" id="UP000614601">
    <property type="component" value="Unassembled WGS sequence"/>
</dbReference>
<keyword evidence="2" id="KW-1185">Reference proteome</keyword>
<organism evidence="1 2">
    <name type="scientific">Bursaphelenchus okinawaensis</name>
    <dbReference type="NCBI Taxonomy" id="465554"/>
    <lineage>
        <taxon>Eukaryota</taxon>
        <taxon>Metazoa</taxon>
        <taxon>Ecdysozoa</taxon>
        <taxon>Nematoda</taxon>
        <taxon>Chromadorea</taxon>
        <taxon>Rhabditida</taxon>
        <taxon>Tylenchina</taxon>
        <taxon>Tylenchomorpha</taxon>
        <taxon>Aphelenchoidea</taxon>
        <taxon>Aphelenchoididae</taxon>
        <taxon>Bursaphelenchus</taxon>
    </lineage>
</organism>
<dbReference type="OrthoDB" id="10579558at2759"/>
<sequence>MNNSLADCKHTCPCELNVCARYKVSTIYEPVDTYSQYIQPSGNSYVQPIPIPSGGGGYAQPIPIPSGGSSYAQPIPIPPGGGGYAQPIPIPSGGGGYAQPIPPGGGEYARPFGSGGVFLIPSAKAIKSG</sequence>
<dbReference type="EMBL" id="CAJFDH010000001">
    <property type="protein sequence ID" value="CAD5207486.1"/>
    <property type="molecule type" value="Genomic_DNA"/>
</dbReference>
<gene>
    <name evidence="1" type="ORF">BOKJ2_LOCUS2170</name>
</gene>
<evidence type="ECO:0000313" key="2">
    <source>
        <dbReference type="Proteomes" id="UP000614601"/>
    </source>
</evidence>